<reference evidence="10 11" key="1">
    <citation type="submission" date="2024-09" db="EMBL/GenBank/DDBJ databases">
        <title>Chromosome-scale assembly of Riccia sorocarpa.</title>
        <authorList>
            <person name="Paukszto L."/>
        </authorList>
    </citation>
    <scope>NUCLEOTIDE SEQUENCE [LARGE SCALE GENOMIC DNA]</scope>
    <source>
        <strain evidence="10">LP-2024</strain>
        <tissue evidence="10">Aerial parts of the thallus</tissue>
    </source>
</reference>
<feature type="region of interest" description="Disordered" evidence="7">
    <location>
        <begin position="418"/>
        <end position="450"/>
    </location>
</feature>
<dbReference type="Proteomes" id="UP001633002">
    <property type="component" value="Unassembled WGS sequence"/>
</dbReference>
<keyword evidence="4 8" id="KW-1133">Transmembrane helix</keyword>
<evidence type="ECO:0000256" key="7">
    <source>
        <dbReference type="SAM" id="MobiDB-lite"/>
    </source>
</evidence>
<dbReference type="CDD" id="cd20069">
    <property type="entry name" value="5TM_Oxa1-like"/>
    <property type="match status" value="1"/>
</dbReference>
<dbReference type="EMBL" id="JBJQOH010000004">
    <property type="protein sequence ID" value="KAL3690418.1"/>
    <property type="molecule type" value="Genomic_DNA"/>
</dbReference>
<evidence type="ECO:0000256" key="2">
    <source>
        <dbReference type="ARBA" id="ARBA00010583"/>
    </source>
</evidence>
<feature type="transmembrane region" description="Helical" evidence="8">
    <location>
        <begin position="320"/>
        <end position="341"/>
    </location>
</feature>
<evidence type="ECO:0000256" key="1">
    <source>
        <dbReference type="ARBA" id="ARBA00004141"/>
    </source>
</evidence>
<name>A0ABD3HG94_9MARC</name>
<evidence type="ECO:0000256" key="8">
    <source>
        <dbReference type="SAM" id="Phobius"/>
    </source>
</evidence>
<evidence type="ECO:0000259" key="9">
    <source>
        <dbReference type="Pfam" id="PF02096"/>
    </source>
</evidence>
<feature type="transmembrane region" description="Helical" evidence="8">
    <location>
        <begin position="368"/>
        <end position="387"/>
    </location>
</feature>
<feature type="domain" description="Membrane insertase YidC/Oxa/ALB C-terminal" evidence="9">
    <location>
        <begin position="249"/>
        <end position="384"/>
    </location>
</feature>
<dbReference type="GO" id="GO:0016020">
    <property type="term" value="C:membrane"/>
    <property type="evidence" value="ECO:0007669"/>
    <property type="project" value="UniProtKB-SubCell"/>
</dbReference>
<comment type="subcellular location">
    <subcellularLocation>
        <location evidence="1 6">Membrane</location>
        <topology evidence="1 6">Multi-pass membrane protein</topology>
    </subcellularLocation>
</comment>
<dbReference type="Pfam" id="PF02096">
    <property type="entry name" value="60KD_IMP"/>
    <property type="match status" value="1"/>
</dbReference>
<accession>A0ABD3HG94</accession>
<dbReference type="PANTHER" id="PTHR12428">
    <property type="entry name" value="OXA1"/>
    <property type="match status" value="1"/>
</dbReference>
<evidence type="ECO:0000313" key="11">
    <source>
        <dbReference type="Proteomes" id="UP001633002"/>
    </source>
</evidence>
<comment type="caution">
    <text evidence="10">The sequence shown here is derived from an EMBL/GenBank/DDBJ whole genome shotgun (WGS) entry which is preliminary data.</text>
</comment>
<evidence type="ECO:0000256" key="4">
    <source>
        <dbReference type="ARBA" id="ARBA00022989"/>
    </source>
</evidence>
<comment type="similarity">
    <text evidence="2">Belongs to the OXA1/ALB3/YidC (TC 2.A.9.2) family.</text>
</comment>
<keyword evidence="11" id="KW-1185">Reference proteome</keyword>
<dbReference type="InterPro" id="IPR001708">
    <property type="entry name" value="YidC/ALB3/OXA1/COX18"/>
</dbReference>
<organism evidence="10 11">
    <name type="scientific">Riccia sorocarpa</name>
    <dbReference type="NCBI Taxonomy" id="122646"/>
    <lineage>
        <taxon>Eukaryota</taxon>
        <taxon>Viridiplantae</taxon>
        <taxon>Streptophyta</taxon>
        <taxon>Embryophyta</taxon>
        <taxon>Marchantiophyta</taxon>
        <taxon>Marchantiopsida</taxon>
        <taxon>Marchantiidae</taxon>
        <taxon>Marchantiales</taxon>
        <taxon>Ricciaceae</taxon>
        <taxon>Riccia</taxon>
    </lineage>
</organism>
<evidence type="ECO:0000313" key="10">
    <source>
        <dbReference type="EMBL" id="KAL3690418.1"/>
    </source>
</evidence>
<dbReference type="AlphaFoldDB" id="A0ABD3HG94"/>
<evidence type="ECO:0000256" key="3">
    <source>
        <dbReference type="ARBA" id="ARBA00022692"/>
    </source>
</evidence>
<keyword evidence="3 6" id="KW-0812">Transmembrane</keyword>
<protein>
    <recommendedName>
        <fullName evidence="9">Membrane insertase YidC/Oxa/ALB C-terminal domain-containing protein</fullName>
    </recommendedName>
</protein>
<dbReference type="PANTHER" id="PTHR12428:SF34">
    <property type="entry name" value="MITOCHONDRIAL INNER MEMBRANE PROTEIN OXA1-LIKE"/>
    <property type="match status" value="1"/>
</dbReference>
<feature type="transmembrane region" description="Helical" evidence="8">
    <location>
        <begin position="249"/>
        <end position="270"/>
    </location>
</feature>
<proteinExistence type="inferred from homology"/>
<feature type="region of interest" description="Disordered" evidence="7">
    <location>
        <begin position="112"/>
        <end position="136"/>
    </location>
</feature>
<sequence>MSYRSAIQRLVGQAAKQKTKLKGNHLQPGGGGTLSYYPSSSFLRPSLPHLSRVFDEEKKSYSGWGSCGSDQWEERITGDHVSTLMRSSFTDVGPCSLNRSSDGTQLRTNLASEIHDSENRNNDYGGGRPRPGRSEVSPADAAIVGFSGKVWSQSYGRFGGFGGVSRGPVTRCGYESARFYSSSASATGEKLVVGATDQLDTLTALADSAATSGTRAISEVAAVVGDCSYPTAAIQYVIEGVHLTTGLPWWVSIAATTVAIRILVLPILVYQMKATARLTLMRPELEKLTNHIKENNYDPKVVEENQARMKLLFQEHKTNPLSPVLGAFVQAPIFMCFFFAIRNMAERVDSFREGGALWFTDLSTPDSLFIMPVLSGAMFLLTVELGATDVFKQPGVKGALGIPDVSHLAKREGPIAPVLTFSQPPRLPSKTPGPQDGEKAATYVHKKRRA</sequence>
<evidence type="ECO:0000256" key="5">
    <source>
        <dbReference type="ARBA" id="ARBA00023136"/>
    </source>
</evidence>
<comment type="similarity">
    <text evidence="6">Belongs to the OXA1/ALB3/YidC family.</text>
</comment>
<evidence type="ECO:0000256" key="6">
    <source>
        <dbReference type="RuleBase" id="RU003945"/>
    </source>
</evidence>
<keyword evidence="5 8" id="KW-0472">Membrane</keyword>
<gene>
    <name evidence="10" type="ORF">R1sor_016727</name>
</gene>
<dbReference type="InterPro" id="IPR028055">
    <property type="entry name" value="YidC/Oxa/ALB_C"/>
</dbReference>